<gene>
    <name evidence="1" type="ORF">CLF_103820</name>
</gene>
<evidence type="ECO:0000313" key="2">
    <source>
        <dbReference type="Proteomes" id="UP000008909"/>
    </source>
</evidence>
<protein>
    <submittedName>
        <fullName evidence="1">Uncharacterized protein</fullName>
    </submittedName>
</protein>
<sequence>MSRKFAVNASREHQTGINVRVSGKFNSCFNGPEVEVAEYPARKRVMRMAFLNMVYSKMFNSVFA</sequence>
<name>G7YAG5_CLOSI</name>
<evidence type="ECO:0000313" key="1">
    <source>
        <dbReference type="EMBL" id="GAA49949.1"/>
    </source>
</evidence>
<organism evidence="1 2">
    <name type="scientific">Clonorchis sinensis</name>
    <name type="common">Chinese liver fluke</name>
    <dbReference type="NCBI Taxonomy" id="79923"/>
    <lineage>
        <taxon>Eukaryota</taxon>
        <taxon>Metazoa</taxon>
        <taxon>Spiralia</taxon>
        <taxon>Lophotrochozoa</taxon>
        <taxon>Platyhelminthes</taxon>
        <taxon>Trematoda</taxon>
        <taxon>Digenea</taxon>
        <taxon>Opisthorchiida</taxon>
        <taxon>Opisthorchiata</taxon>
        <taxon>Opisthorchiidae</taxon>
        <taxon>Clonorchis</taxon>
    </lineage>
</organism>
<reference key="2">
    <citation type="submission" date="2011-10" db="EMBL/GenBank/DDBJ databases">
        <title>The genome and transcriptome sequence of Clonorchis sinensis provide insights into the carcinogenic liver fluke.</title>
        <authorList>
            <person name="Wang X."/>
            <person name="Huang Y."/>
            <person name="Chen W."/>
            <person name="Liu H."/>
            <person name="Guo L."/>
            <person name="Chen Y."/>
            <person name="Luo F."/>
            <person name="Zhou W."/>
            <person name="Sun J."/>
            <person name="Mao Q."/>
            <person name="Liang P."/>
            <person name="Zhou C."/>
            <person name="Tian Y."/>
            <person name="Men J."/>
            <person name="Lv X."/>
            <person name="Huang L."/>
            <person name="Zhou J."/>
            <person name="Hu Y."/>
            <person name="Li R."/>
            <person name="Zhang F."/>
            <person name="Lei H."/>
            <person name="Li X."/>
            <person name="Hu X."/>
            <person name="Liang C."/>
            <person name="Xu J."/>
            <person name="Wu Z."/>
            <person name="Yu X."/>
        </authorList>
    </citation>
    <scope>NUCLEOTIDE SEQUENCE</scope>
    <source>
        <strain>Henan</strain>
    </source>
</reference>
<keyword evidence="2" id="KW-1185">Reference proteome</keyword>
<dbReference type="Proteomes" id="UP000008909">
    <property type="component" value="Unassembled WGS sequence"/>
</dbReference>
<dbReference type="AlphaFoldDB" id="G7YAG5"/>
<proteinExistence type="predicted"/>
<accession>G7YAG5</accession>
<dbReference type="EMBL" id="DF143000">
    <property type="protein sequence ID" value="GAA49949.1"/>
    <property type="molecule type" value="Genomic_DNA"/>
</dbReference>
<dbReference type="InParanoid" id="G7YAG5"/>
<reference evidence="1" key="1">
    <citation type="journal article" date="2011" name="Genome Biol.">
        <title>The draft genome of the carcinogenic human liver fluke Clonorchis sinensis.</title>
        <authorList>
            <person name="Wang X."/>
            <person name="Chen W."/>
            <person name="Huang Y."/>
            <person name="Sun J."/>
            <person name="Men J."/>
            <person name="Liu H."/>
            <person name="Luo F."/>
            <person name="Guo L."/>
            <person name="Lv X."/>
            <person name="Deng C."/>
            <person name="Zhou C."/>
            <person name="Fan Y."/>
            <person name="Li X."/>
            <person name="Huang L."/>
            <person name="Hu Y."/>
            <person name="Liang C."/>
            <person name="Hu X."/>
            <person name="Xu J."/>
            <person name="Yu X."/>
        </authorList>
    </citation>
    <scope>NUCLEOTIDE SEQUENCE [LARGE SCALE GENOMIC DNA]</scope>
    <source>
        <strain evidence="1">Henan</strain>
    </source>
</reference>